<evidence type="ECO:0000259" key="13">
    <source>
        <dbReference type="Pfam" id="PF04561"/>
    </source>
</evidence>
<dbReference type="RefSeq" id="YP_009144884.1">
    <property type="nucleotide sequence ID" value="NC_027269.1"/>
</dbReference>
<dbReference type="Pfam" id="PF04561">
    <property type="entry name" value="RNA_pol_Rpb2_2"/>
    <property type="match status" value="1"/>
</dbReference>
<dbReference type="InterPro" id="IPR007641">
    <property type="entry name" value="RNA_pol_Rpb2_7"/>
</dbReference>
<dbReference type="GeneID" id="24573210"/>
<keyword evidence="16" id="KW-0150">Chloroplast</keyword>
<dbReference type="CDD" id="cd00653">
    <property type="entry name" value="RNA_pol_B_RPB2"/>
    <property type="match status" value="1"/>
</dbReference>
<feature type="domain" description="RNA polymerase Rpb2" evidence="13">
    <location>
        <begin position="121"/>
        <end position="301"/>
    </location>
</feature>
<evidence type="ECO:0000259" key="14">
    <source>
        <dbReference type="Pfam" id="PF04563"/>
    </source>
</evidence>
<dbReference type="PROSITE" id="PS01166">
    <property type="entry name" value="RNA_POL_BETA"/>
    <property type="match status" value="1"/>
</dbReference>
<sequence>MIKVKRNTVDLLQIQRKSYQKFIKIGLKEEIEKLKIKHMNFEVNFNKNKLKYKKPKLSTEQCLLKNKSYTVNLYLPITIKHKNFGIIQNKYILLGEIPLITEKGSFIINGSTRVIVNQIVRSPGIYFERNIKEKSTLCTIIPNQGSWITLKIDKEGSIFAKIDKMKKIPIFIILQSLGLSKKKIYYSIKNIEHFLNYKTKGLYISVKKSLIKLNEINNEQGINIQSARNFLYSRFLDPTKYDLSEIGRLKINKKLYKKEFWDSKKTLKPEDILGAVNILIKVNYGLENTDDIDDLKNKKIRSVGELMQNHIKTTIEEIKINIKERLEQIEDKLQKEKNKINISEIINFYIMTNSIKKFFTSNQLSQLMEETNPLAEITHKRKVSSFGIGAIDRKKANLNVREIHPTQYGRLCPIETTEGKNAGLILSFSQNVNINNHGFIETPFYKVLKKKIKFKKGIYYISSEQEKELTIAPRDIWIKNKKIIETTDDTVFVKKNYEFVNTFQKKINFISLMPNQMISIGTGLIPFLEHNDANRALMGSNMQRQAVPLIEKEKPLVKTGLEIRIAKDSQSTTIAKNSGLVRYVNHNKIIIFENNERYKKRNNNIINKSTLKKIIKISIKKSKDNLKQFIENNYELEKIKKSNQNTCLQQKAVVIKNQWIKKGETIADGSGTLNGELTVGKNLLIGYMGWEGYNFEDAVIISERLVEENILTSVHIKKYKTFLINSEAGEEKITKFIPNVSLETIKNLKRNGIIKVGTLLKDESILIGKQKKQDIKKLPTKLLNNIFGKNIVKDTSLKLPKGVAGTVIKIKIQKKKSIYSITVYTAEKRKIKLGDKIAGRHGNKGIVSKILPVEDMPYLQDGKPLDVLLNPLGIPSRMNVGQIFECLLGLASINLEEHYKIVPFQNKYENNISKNIVYNKLYESRKRTKKNWLFNPNYPGKAKIFDGRNGENFQQPITIGYSYMLKLMHMVDDKINARLIGPYSLILKQPVRGKSRNGGQRFGEMEVWAIEGFGAAYTLQELLTIKSDDITNRTKALYSIMKDEKLPEPNIPESFKTLILEMQCLCLNINIYSKKEKDFYPK</sequence>
<dbReference type="AlphaFoldDB" id="A0A0G3F6V0"/>
<dbReference type="GO" id="GO:0003899">
    <property type="term" value="F:DNA-directed RNA polymerase activity"/>
    <property type="evidence" value="ECO:0007669"/>
    <property type="project" value="UniProtKB-UniRule"/>
</dbReference>
<dbReference type="EMBL" id="KP453743">
    <property type="protein sequence ID" value="AKJ83331.1"/>
    <property type="molecule type" value="Genomic_DNA"/>
</dbReference>
<dbReference type="InterPro" id="IPR037033">
    <property type="entry name" value="DNA-dir_RNAP_su2_hyb_sf"/>
</dbReference>
<protein>
    <recommendedName>
        <fullName evidence="7">DNA-directed RNA polymerase subunit beta</fullName>
        <ecNumber evidence="7">2.7.7.6</ecNumber>
    </recommendedName>
    <alternativeName>
        <fullName evidence="7">PEP</fullName>
    </alternativeName>
    <alternativeName>
        <fullName evidence="7">Plastid-encoded RNA polymerase subunit beta</fullName>
        <shortName evidence="7">RNA polymerase subunit beta</shortName>
    </alternativeName>
</protein>
<dbReference type="InterPro" id="IPR007121">
    <property type="entry name" value="RNA_pol_bsu_CS"/>
</dbReference>
<dbReference type="HAMAP" id="MF_01321">
    <property type="entry name" value="RNApol_bact_RpoB"/>
    <property type="match status" value="1"/>
</dbReference>
<dbReference type="InterPro" id="IPR007645">
    <property type="entry name" value="RNA_pol_Rpb2_3"/>
</dbReference>
<evidence type="ECO:0000256" key="3">
    <source>
        <dbReference type="ARBA" id="ARBA00022679"/>
    </source>
</evidence>
<dbReference type="Gene3D" id="2.30.150.10">
    <property type="entry name" value="DNA-directed RNA polymerase, beta subunit, external 1 domain"/>
    <property type="match status" value="1"/>
</dbReference>
<feature type="domain" description="RNA polymerase Rpb2" evidence="15">
    <location>
        <begin position="366"/>
        <end position="434"/>
    </location>
</feature>
<evidence type="ECO:0000313" key="16">
    <source>
        <dbReference type="EMBL" id="AKJ83331.1"/>
    </source>
</evidence>
<dbReference type="EC" id="2.7.7.6" evidence="7"/>
<keyword evidence="5 7" id="KW-0804">Transcription</keyword>
<keyword evidence="10" id="KW-0175">Coiled coil</keyword>
<comment type="catalytic activity">
    <reaction evidence="6 7 9">
        <text>RNA(n) + a ribonucleoside 5'-triphosphate = RNA(n+1) + diphosphate</text>
        <dbReference type="Rhea" id="RHEA:21248"/>
        <dbReference type="Rhea" id="RHEA-COMP:14527"/>
        <dbReference type="Rhea" id="RHEA-COMP:17342"/>
        <dbReference type="ChEBI" id="CHEBI:33019"/>
        <dbReference type="ChEBI" id="CHEBI:61557"/>
        <dbReference type="ChEBI" id="CHEBI:140395"/>
        <dbReference type="EC" id="2.7.7.6"/>
    </reaction>
</comment>
<geneLocation type="chloroplast" evidence="16"/>
<dbReference type="Pfam" id="PF04563">
    <property type="entry name" value="RNA_pol_Rpb2_1"/>
    <property type="match status" value="1"/>
</dbReference>
<comment type="subcellular location">
    <subcellularLocation>
        <location evidence="7">Plastid</location>
        <location evidence="7">Chloroplast</location>
    </subcellularLocation>
</comment>
<evidence type="ECO:0000256" key="6">
    <source>
        <dbReference type="ARBA" id="ARBA00048552"/>
    </source>
</evidence>
<evidence type="ECO:0000259" key="11">
    <source>
        <dbReference type="Pfam" id="PF00562"/>
    </source>
</evidence>
<evidence type="ECO:0000256" key="4">
    <source>
        <dbReference type="ARBA" id="ARBA00022695"/>
    </source>
</evidence>
<evidence type="ECO:0000256" key="7">
    <source>
        <dbReference type="HAMAP-Rule" id="MF_01321"/>
    </source>
</evidence>
<reference evidence="16" key="1">
    <citation type="journal article" date="2015" name="J. Eukaryot. Microbiol.">
        <title>Chloroplast Genome Evolution in the Euglenaceae.</title>
        <authorList>
            <person name="Bennett M.S."/>
            <person name="Triemer R.E."/>
        </authorList>
    </citation>
    <scope>NUCLEOTIDE SEQUENCE</scope>
    <source>
        <strain evidence="16">UTEX 373</strain>
    </source>
</reference>
<accession>A0A0G3F6V0</accession>
<dbReference type="Gene3D" id="2.40.50.150">
    <property type="match status" value="1"/>
</dbReference>
<keyword evidence="4 7" id="KW-0548">Nucleotidyltransferase</keyword>
<dbReference type="NCBIfam" id="NF001616">
    <property type="entry name" value="PRK00405.1"/>
    <property type="match status" value="1"/>
</dbReference>
<dbReference type="InterPro" id="IPR037034">
    <property type="entry name" value="RNA_pol_Rpb2_2_sf"/>
</dbReference>
<dbReference type="InterPro" id="IPR014724">
    <property type="entry name" value="RNA_pol_RPB2_OB-fold"/>
</dbReference>
<dbReference type="Gene3D" id="3.90.1800.10">
    <property type="entry name" value="RNA polymerase alpha subunit dimerisation domain"/>
    <property type="match status" value="1"/>
</dbReference>
<evidence type="ECO:0000259" key="12">
    <source>
        <dbReference type="Pfam" id="PF04560"/>
    </source>
</evidence>
<dbReference type="Pfam" id="PF04565">
    <property type="entry name" value="RNA_pol_Rpb2_3"/>
    <property type="match status" value="1"/>
</dbReference>
<dbReference type="InterPro" id="IPR042107">
    <property type="entry name" value="DNA-dir_RNA_pol_bsu_ext_1_sf"/>
</dbReference>
<feature type="domain" description="RNA polymerase Rpb2" evidence="12">
    <location>
        <begin position="998"/>
        <end position="1073"/>
    </location>
</feature>
<evidence type="ECO:0000256" key="5">
    <source>
        <dbReference type="ARBA" id="ARBA00023163"/>
    </source>
</evidence>
<evidence type="ECO:0000256" key="10">
    <source>
        <dbReference type="SAM" id="Coils"/>
    </source>
</evidence>
<evidence type="ECO:0000256" key="1">
    <source>
        <dbReference type="ARBA" id="ARBA00006835"/>
    </source>
</evidence>
<proteinExistence type="inferred from homology"/>
<name>A0A0G3F6V0_EUGAN</name>
<keyword evidence="16" id="KW-0934">Plastid</keyword>
<comment type="similarity">
    <text evidence="1 7 8">Belongs to the RNA polymerase beta chain family.</text>
</comment>
<evidence type="ECO:0000256" key="9">
    <source>
        <dbReference type="RuleBase" id="RU363031"/>
    </source>
</evidence>
<dbReference type="SUPFAM" id="SSF64484">
    <property type="entry name" value="beta and beta-prime subunits of DNA dependent RNA-polymerase"/>
    <property type="match status" value="1"/>
</dbReference>
<evidence type="ECO:0000256" key="2">
    <source>
        <dbReference type="ARBA" id="ARBA00022478"/>
    </source>
</evidence>
<organism evidence="16">
    <name type="scientific">Euglena anabaena</name>
    <name type="common">Euglenaria anabaena</name>
    <dbReference type="NCBI Taxonomy" id="38273"/>
    <lineage>
        <taxon>Eukaryota</taxon>
        <taxon>Discoba</taxon>
        <taxon>Euglenozoa</taxon>
        <taxon>Euglenida</taxon>
        <taxon>Spirocuta</taxon>
        <taxon>Euglenophyceae</taxon>
        <taxon>Euglenales</taxon>
        <taxon>Euglenaceae</taxon>
        <taxon>Euglenaria</taxon>
    </lineage>
</organism>
<dbReference type="Gene3D" id="3.90.1100.10">
    <property type="match status" value="1"/>
</dbReference>
<dbReference type="Gene3D" id="2.40.270.10">
    <property type="entry name" value="DNA-directed RNA polymerase, subunit 2, domain 6"/>
    <property type="match status" value="1"/>
</dbReference>
<dbReference type="Pfam" id="PF04560">
    <property type="entry name" value="RNA_pol_Rpb2_7"/>
    <property type="match status" value="1"/>
</dbReference>
<evidence type="ECO:0000256" key="8">
    <source>
        <dbReference type="RuleBase" id="RU000434"/>
    </source>
</evidence>
<evidence type="ECO:0000259" key="15">
    <source>
        <dbReference type="Pfam" id="PF04565"/>
    </source>
</evidence>
<dbReference type="InterPro" id="IPR007120">
    <property type="entry name" value="DNA-dir_RNAP_su2_dom"/>
</dbReference>
<comment type="subunit">
    <text evidence="7 9">In plastids the minimal PEP RNA polymerase catalytic core is composed of four subunits: alpha, beta, beta', and beta''. When a (nuclear-encoded) sigma factor is associated with the core the holoenzyme is formed, which can initiate transcription.</text>
</comment>
<feature type="domain" description="RNA polymerase beta subunit protrusion" evidence="14">
    <location>
        <begin position="11"/>
        <end position="335"/>
    </location>
</feature>
<keyword evidence="2 7" id="KW-0240">DNA-directed RNA polymerase</keyword>
<feature type="domain" description="DNA-directed RNA polymerase subunit 2 hybrid-binding" evidence="11">
    <location>
        <begin position="626"/>
        <end position="996"/>
    </location>
</feature>
<comment type="function">
    <text evidence="7 9">DNA-dependent RNA polymerase catalyzes the transcription of DNA into RNA using the four ribonucleoside triphosphates as substrates.</text>
</comment>
<dbReference type="InterPro" id="IPR007644">
    <property type="entry name" value="RNA_pol_bsu_protrusion"/>
</dbReference>
<feature type="coiled-coil region" evidence="10">
    <location>
        <begin position="312"/>
        <end position="346"/>
    </location>
</feature>
<dbReference type="GO" id="GO:0009507">
    <property type="term" value="C:chloroplast"/>
    <property type="evidence" value="ECO:0007669"/>
    <property type="project" value="UniProtKB-SubCell"/>
</dbReference>
<dbReference type="PANTHER" id="PTHR20856">
    <property type="entry name" value="DNA-DIRECTED RNA POLYMERASE I SUBUNIT 2"/>
    <property type="match status" value="1"/>
</dbReference>
<dbReference type="InterPro" id="IPR007642">
    <property type="entry name" value="RNA_pol_Rpb2_2"/>
</dbReference>
<dbReference type="GO" id="GO:0032549">
    <property type="term" value="F:ribonucleoside binding"/>
    <property type="evidence" value="ECO:0007669"/>
    <property type="project" value="InterPro"/>
</dbReference>
<dbReference type="Gene3D" id="2.40.50.100">
    <property type="match status" value="1"/>
</dbReference>
<keyword evidence="3 7" id="KW-0808">Transferase</keyword>
<gene>
    <name evidence="7 16" type="primary">rpoB</name>
</gene>
<dbReference type="GO" id="GO:0000428">
    <property type="term" value="C:DNA-directed RNA polymerase complex"/>
    <property type="evidence" value="ECO:0007669"/>
    <property type="project" value="UniProtKB-KW"/>
</dbReference>
<dbReference type="GO" id="GO:0006351">
    <property type="term" value="P:DNA-templated transcription"/>
    <property type="evidence" value="ECO:0007669"/>
    <property type="project" value="UniProtKB-UniRule"/>
</dbReference>
<dbReference type="GO" id="GO:0003677">
    <property type="term" value="F:DNA binding"/>
    <property type="evidence" value="ECO:0007669"/>
    <property type="project" value="UniProtKB-UniRule"/>
</dbReference>
<dbReference type="InterPro" id="IPR015712">
    <property type="entry name" value="DNA-dir_RNA_pol_su2"/>
</dbReference>
<dbReference type="InterPro" id="IPR010243">
    <property type="entry name" value="RNA_pol_bsu_bac"/>
</dbReference>
<dbReference type="Pfam" id="PF00562">
    <property type="entry name" value="RNA_pol_Rpb2_6"/>
    <property type="match status" value="1"/>
</dbReference>
<dbReference type="Gene3D" id="3.90.1110.10">
    <property type="entry name" value="RNA polymerase Rpb2, domain 2"/>
    <property type="match status" value="1"/>
</dbReference>